<dbReference type="Pfam" id="PF12680">
    <property type="entry name" value="SnoaL_2"/>
    <property type="match status" value="1"/>
</dbReference>
<comment type="caution">
    <text evidence="3">The sequence shown here is derived from an EMBL/GenBank/DDBJ whole genome shotgun (WGS) entry which is preliminary data.</text>
</comment>
<dbReference type="GO" id="GO:0030638">
    <property type="term" value="P:polyketide metabolic process"/>
    <property type="evidence" value="ECO:0007669"/>
    <property type="project" value="InterPro"/>
</dbReference>
<protein>
    <submittedName>
        <fullName evidence="3">Nuclear transport factor 2 family protein</fullName>
    </submittedName>
</protein>
<feature type="chain" id="PRO_5031415708" evidence="1">
    <location>
        <begin position="32"/>
        <end position="179"/>
    </location>
</feature>
<organism evidence="3 4">
    <name type="scientific">Novosphingobium piscinae</name>
    <dbReference type="NCBI Taxonomy" id="1507448"/>
    <lineage>
        <taxon>Bacteria</taxon>
        <taxon>Pseudomonadati</taxon>
        <taxon>Pseudomonadota</taxon>
        <taxon>Alphaproteobacteria</taxon>
        <taxon>Sphingomonadales</taxon>
        <taxon>Sphingomonadaceae</taxon>
        <taxon>Novosphingobium</taxon>
    </lineage>
</organism>
<dbReference type="Proteomes" id="UP000551327">
    <property type="component" value="Unassembled WGS sequence"/>
</dbReference>
<dbReference type="SUPFAM" id="SSF54427">
    <property type="entry name" value="NTF2-like"/>
    <property type="match status" value="1"/>
</dbReference>
<dbReference type="PANTHER" id="PTHR38436">
    <property type="entry name" value="POLYKETIDE CYCLASE SNOAL-LIKE DOMAIN"/>
    <property type="match status" value="1"/>
</dbReference>
<keyword evidence="4" id="KW-1185">Reference proteome</keyword>
<accession>A0A7X1KR15</accession>
<dbReference type="Gene3D" id="3.10.450.50">
    <property type="match status" value="1"/>
</dbReference>
<keyword evidence="1" id="KW-0732">Signal</keyword>
<evidence type="ECO:0000256" key="1">
    <source>
        <dbReference type="SAM" id="SignalP"/>
    </source>
</evidence>
<reference evidence="3 4" key="1">
    <citation type="submission" date="2020-08" db="EMBL/GenBank/DDBJ databases">
        <title>The genome sequence of type strain Novosphingobium piscinae KCTC 42194.</title>
        <authorList>
            <person name="Liu Y."/>
        </authorList>
    </citation>
    <scope>NUCLEOTIDE SEQUENCE [LARGE SCALE GENOMIC DNA]</scope>
    <source>
        <strain evidence="3 4">KCTC 42194</strain>
    </source>
</reference>
<evidence type="ECO:0000313" key="4">
    <source>
        <dbReference type="Proteomes" id="UP000551327"/>
    </source>
</evidence>
<dbReference type="InterPro" id="IPR032710">
    <property type="entry name" value="NTF2-like_dom_sf"/>
</dbReference>
<dbReference type="AlphaFoldDB" id="A0A7X1KR15"/>
<dbReference type="EMBL" id="JACLAX010000017">
    <property type="protein sequence ID" value="MBC2670304.1"/>
    <property type="molecule type" value="Genomic_DNA"/>
</dbReference>
<evidence type="ECO:0000313" key="3">
    <source>
        <dbReference type="EMBL" id="MBC2670304.1"/>
    </source>
</evidence>
<evidence type="ECO:0000259" key="2">
    <source>
        <dbReference type="Pfam" id="PF12680"/>
    </source>
</evidence>
<feature type="signal peptide" evidence="1">
    <location>
        <begin position="1"/>
        <end position="31"/>
    </location>
</feature>
<dbReference type="PANTHER" id="PTHR38436:SF1">
    <property type="entry name" value="ESTER CYCLASE"/>
    <property type="match status" value="1"/>
</dbReference>
<name>A0A7X1KR15_9SPHN</name>
<feature type="domain" description="SnoaL-like" evidence="2">
    <location>
        <begin position="65"/>
        <end position="165"/>
    </location>
</feature>
<dbReference type="InterPro" id="IPR037401">
    <property type="entry name" value="SnoaL-like"/>
</dbReference>
<gene>
    <name evidence="3" type="ORF">H7F53_14210</name>
</gene>
<dbReference type="InterPro" id="IPR009959">
    <property type="entry name" value="Cyclase_SnoaL-like"/>
</dbReference>
<proteinExistence type="predicted"/>
<sequence>MTRSCTTTSLPQWLARLAMAAALALPAPALAQDAVLPATDKEALFTSPDPKLHRNKQAALHIVRDLLEAGHWELAETYLTERYIQHNPLVASGRARLLEAVKQWGLPIKPIPARMTSPVVAVVAEGDFVVVSFVRDMKDPRDPSRSYTTTWFDMWRFVDGRADEHWDGAEIPPMPAKAE</sequence>